<reference evidence="1" key="1">
    <citation type="submission" date="2022-04" db="EMBL/GenBank/DDBJ databases">
        <title>Jade perch genome.</title>
        <authorList>
            <person name="Chao B."/>
        </authorList>
    </citation>
    <scope>NUCLEOTIDE SEQUENCE</scope>
    <source>
        <strain evidence="1">CB-2022</strain>
    </source>
</reference>
<keyword evidence="2" id="KW-1185">Reference proteome</keyword>
<accession>A0ACB8VLM3</accession>
<gene>
    <name evidence="1" type="ORF">L3Q82_017647</name>
</gene>
<evidence type="ECO:0000313" key="2">
    <source>
        <dbReference type="Proteomes" id="UP000831701"/>
    </source>
</evidence>
<dbReference type="EMBL" id="CM041550">
    <property type="protein sequence ID" value="KAI3356431.1"/>
    <property type="molecule type" value="Genomic_DNA"/>
</dbReference>
<feature type="non-terminal residue" evidence="1">
    <location>
        <position position="1"/>
    </location>
</feature>
<name>A0ACB8VLM3_9TELE</name>
<proteinExistence type="predicted"/>
<dbReference type="Proteomes" id="UP000831701">
    <property type="component" value="Chromosome 20"/>
</dbReference>
<organism evidence="1 2">
    <name type="scientific">Scortum barcoo</name>
    <name type="common">barcoo grunter</name>
    <dbReference type="NCBI Taxonomy" id="214431"/>
    <lineage>
        <taxon>Eukaryota</taxon>
        <taxon>Metazoa</taxon>
        <taxon>Chordata</taxon>
        <taxon>Craniata</taxon>
        <taxon>Vertebrata</taxon>
        <taxon>Euteleostomi</taxon>
        <taxon>Actinopterygii</taxon>
        <taxon>Neopterygii</taxon>
        <taxon>Teleostei</taxon>
        <taxon>Neoteleostei</taxon>
        <taxon>Acanthomorphata</taxon>
        <taxon>Eupercaria</taxon>
        <taxon>Centrarchiformes</taxon>
        <taxon>Terapontoidei</taxon>
        <taxon>Terapontidae</taxon>
        <taxon>Scortum</taxon>
    </lineage>
</organism>
<comment type="caution">
    <text evidence="1">The sequence shown here is derived from an EMBL/GenBank/DDBJ whole genome shotgun (WGS) entry which is preliminary data.</text>
</comment>
<protein>
    <submittedName>
        <fullName evidence="1">Uncharacterized protein</fullName>
    </submittedName>
</protein>
<sequence>DGVCPLTFLPNGEMGCTPSKSAVIYTQDKVSRDLDTCSTFVPSLKSCVSTPERPRLCAESGGRQTFLSGELTMRLAVLRVVRTMEPVPCRDVHGRSVSQSSCPESWSSAGGSFSADQPSAKPRGPAPELPGDPESCGTG</sequence>
<evidence type="ECO:0000313" key="1">
    <source>
        <dbReference type="EMBL" id="KAI3356431.1"/>
    </source>
</evidence>